<dbReference type="InterPro" id="IPR052039">
    <property type="entry name" value="Caspase-related_regulators"/>
</dbReference>
<evidence type="ECO:0000256" key="2">
    <source>
        <dbReference type="RuleBase" id="RU003971"/>
    </source>
</evidence>
<dbReference type="InterPro" id="IPR011600">
    <property type="entry name" value="Pept_C14_caspase"/>
</dbReference>
<dbReference type="InterPro" id="IPR001309">
    <property type="entry name" value="Pept_C14_p20"/>
</dbReference>
<dbReference type="InterPro" id="IPR016129">
    <property type="entry name" value="Caspase_his_AS"/>
</dbReference>
<feature type="domain" description="Caspase family p20" evidence="5">
    <location>
        <begin position="64"/>
        <end position="177"/>
    </location>
</feature>
<dbReference type="AlphaFoldDB" id="A0A7R9HR34"/>
<dbReference type="GO" id="GO:0004197">
    <property type="term" value="F:cysteine-type endopeptidase activity"/>
    <property type="evidence" value="ECO:0007669"/>
    <property type="project" value="InterPro"/>
</dbReference>
<dbReference type="InterPro" id="IPR002138">
    <property type="entry name" value="Pept_C14_p10"/>
</dbReference>
<dbReference type="InterPro" id="IPR015917">
    <property type="entry name" value="Pept_C14A"/>
</dbReference>
<dbReference type="PROSITE" id="PS50208">
    <property type="entry name" value="CASPASE_P20"/>
    <property type="match status" value="1"/>
</dbReference>
<comment type="similarity">
    <text evidence="1 2">Belongs to the peptidase C14A family.</text>
</comment>
<evidence type="ECO:0000256" key="3">
    <source>
        <dbReference type="SAM" id="MobiDB-lite"/>
    </source>
</evidence>
<accession>A0A7R9HR34</accession>
<dbReference type="GO" id="GO:0006508">
    <property type="term" value="P:proteolysis"/>
    <property type="evidence" value="ECO:0007669"/>
    <property type="project" value="InterPro"/>
</dbReference>
<evidence type="ECO:0008006" key="7">
    <source>
        <dbReference type="Google" id="ProtNLM"/>
    </source>
</evidence>
<feature type="region of interest" description="Disordered" evidence="3">
    <location>
        <begin position="27"/>
        <end position="55"/>
    </location>
</feature>
<dbReference type="PROSITE" id="PS50207">
    <property type="entry name" value="CASPASE_P10"/>
    <property type="match status" value="1"/>
</dbReference>
<dbReference type="SMART" id="SM00115">
    <property type="entry name" value="CASc"/>
    <property type="match status" value="1"/>
</dbReference>
<dbReference type="EMBL" id="OB794974">
    <property type="protein sequence ID" value="CAD7431454.1"/>
    <property type="molecule type" value="Genomic_DNA"/>
</dbReference>
<evidence type="ECO:0000259" key="5">
    <source>
        <dbReference type="PROSITE" id="PS50208"/>
    </source>
</evidence>
<name>A0A7R9HR34_9NEOP</name>
<dbReference type="CDD" id="cd00032">
    <property type="entry name" value="CASc"/>
    <property type="match status" value="1"/>
</dbReference>
<evidence type="ECO:0000256" key="1">
    <source>
        <dbReference type="ARBA" id="ARBA00010134"/>
    </source>
</evidence>
<feature type="domain" description="Caspase family p10" evidence="4">
    <location>
        <begin position="274"/>
        <end position="369"/>
    </location>
</feature>
<dbReference type="Gene3D" id="3.30.70.1470">
    <property type="entry name" value="Caspase-like"/>
    <property type="match status" value="1"/>
</dbReference>
<sequence length="371" mass="41335">MADGEHIQNHSTDTDAKFLNIFGKKKDAEGKEGDTPDAGWSQTPVAPNPGCDRDAEEYNMRHTHRGVALLFNHERIPGMTARSGTDKDCKRLAHELTELGFEVYIHNDLKYQQIMDVIDQVSSADHSGADCLLVAVMTHGDPGVLHSRDRMYQVRELWQPFTAVTTLVGKPKLFFIQPAPLPLEDSLHSLRGTRNNKVAPGGTSTWVDNLFLTGDGELGIQACRGTKVDDGLLVTDSAARSRDVTDAYTTGYYIPSQADIMVAYSTVEDIMLANSTEIHSQADIMVANSTEEGYYSWRNPINGSWFIQALCDELKTNGTKRDLLTLLTFVCRRVALDYQSVVPSNYDMDNKKQVPTITSTLTRLVFFHSRQ</sequence>
<dbReference type="PANTHER" id="PTHR22576:SF41">
    <property type="entry name" value="CASPASE 14, APOPTOSIS-RELATED CYSTEINE PEPTIDASE"/>
    <property type="match status" value="1"/>
</dbReference>
<dbReference type="Gene3D" id="3.40.50.1460">
    <property type="match status" value="1"/>
</dbReference>
<dbReference type="SUPFAM" id="SSF52129">
    <property type="entry name" value="Caspase-like"/>
    <property type="match status" value="3"/>
</dbReference>
<evidence type="ECO:0000313" key="6">
    <source>
        <dbReference type="EMBL" id="CAD7431454.1"/>
    </source>
</evidence>
<evidence type="ECO:0000259" key="4">
    <source>
        <dbReference type="PROSITE" id="PS50207"/>
    </source>
</evidence>
<dbReference type="Pfam" id="PF00656">
    <property type="entry name" value="Peptidase_C14"/>
    <property type="match status" value="2"/>
</dbReference>
<reference evidence="6" key="1">
    <citation type="submission" date="2020-11" db="EMBL/GenBank/DDBJ databases">
        <authorList>
            <person name="Tran Van P."/>
        </authorList>
    </citation>
    <scope>NUCLEOTIDE SEQUENCE</scope>
</reference>
<dbReference type="PRINTS" id="PR00376">
    <property type="entry name" value="IL1BCENZYME"/>
</dbReference>
<gene>
    <name evidence="6" type="ORF">TMSB3V08_LOCUS8186</name>
</gene>
<dbReference type="PROSITE" id="PS01121">
    <property type="entry name" value="CASPASE_HIS"/>
    <property type="match status" value="1"/>
</dbReference>
<organism evidence="6">
    <name type="scientific">Timema monikensis</name>
    <dbReference type="NCBI Taxonomy" id="170555"/>
    <lineage>
        <taxon>Eukaryota</taxon>
        <taxon>Metazoa</taxon>
        <taxon>Ecdysozoa</taxon>
        <taxon>Arthropoda</taxon>
        <taxon>Hexapoda</taxon>
        <taxon>Insecta</taxon>
        <taxon>Pterygota</taxon>
        <taxon>Neoptera</taxon>
        <taxon>Polyneoptera</taxon>
        <taxon>Phasmatodea</taxon>
        <taxon>Timematodea</taxon>
        <taxon>Timematoidea</taxon>
        <taxon>Timematidae</taxon>
        <taxon>Timema</taxon>
    </lineage>
</organism>
<protein>
    <recommendedName>
        <fullName evidence="7">Caspase-like protein</fullName>
    </recommendedName>
</protein>
<dbReference type="InterPro" id="IPR029030">
    <property type="entry name" value="Caspase-like_dom_sf"/>
</dbReference>
<dbReference type="PANTHER" id="PTHR22576">
    <property type="entry name" value="MUCOSA ASSOCIATED LYMPHOID TISSUE LYMPHOMA TRANSLOCATION PROTEIN 1/PARACASPASE"/>
    <property type="match status" value="1"/>
</dbReference>
<proteinExistence type="inferred from homology"/>